<feature type="chain" id="PRO_5011476591" description="DUF3179 domain-containing protein" evidence="1">
    <location>
        <begin position="28"/>
        <end position="328"/>
    </location>
</feature>
<dbReference type="STRING" id="871652.SAMN04515673_103216"/>
<dbReference type="Proteomes" id="UP000199302">
    <property type="component" value="Unassembled WGS sequence"/>
</dbReference>
<feature type="signal peptide" evidence="1">
    <location>
        <begin position="1"/>
        <end position="27"/>
    </location>
</feature>
<evidence type="ECO:0000256" key="1">
    <source>
        <dbReference type="SAM" id="SignalP"/>
    </source>
</evidence>
<dbReference type="Pfam" id="PF11376">
    <property type="entry name" value="DUF3179"/>
    <property type="match status" value="1"/>
</dbReference>
<evidence type="ECO:0000313" key="2">
    <source>
        <dbReference type="EMBL" id="SFR04665.1"/>
    </source>
</evidence>
<proteinExistence type="predicted"/>
<evidence type="ECO:0000313" key="3">
    <source>
        <dbReference type="Proteomes" id="UP000199302"/>
    </source>
</evidence>
<dbReference type="OrthoDB" id="9806357at2"/>
<keyword evidence="1" id="KW-0732">Signal</keyword>
<accession>A0A1I6DGU0</accession>
<name>A0A1I6DGU0_9RHOB</name>
<dbReference type="EMBL" id="FOYI01000003">
    <property type="protein sequence ID" value="SFR04665.1"/>
    <property type="molecule type" value="Genomic_DNA"/>
</dbReference>
<dbReference type="RefSeq" id="WP_092078119.1">
    <property type="nucleotide sequence ID" value="NZ_FOYI01000003.1"/>
</dbReference>
<gene>
    <name evidence="2" type="ORF">SAMN04515673_103216</name>
</gene>
<dbReference type="InterPro" id="IPR021516">
    <property type="entry name" value="DUF3179"/>
</dbReference>
<sequence length="328" mass="36323">MPALRPVIAICLLALSASLSTSVPARADPTFWRHEWPNTDFTRTEVENWVEILSGGPPRDGIPALDAPEMGRTGDAADLDPREPVIAVEIEGHTPRAYPLRYLTWHEIVNDEIGGLPIAVTFCPLCNSSITFDRRVARGTLSFGVTGKLRNSDMIMYDRETESWWQQAEGRAIIGALTGTDLTVVPSWVESWARFAARNPDGLVMQQPGYTRDYGRNPYAGYDSSQRPFLYSGEPPPHGIAALARVVRVGNRAWPLTRLAEAGRLEDAGVVLSWESGQASALDTGRIADGRDIGNVRVRDEEGRDLPHDILFAFAFHAFWPEGLWMLD</sequence>
<dbReference type="AlphaFoldDB" id="A0A1I6DGU0"/>
<reference evidence="2 3" key="1">
    <citation type="submission" date="2016-10" db="EMBL/GenBank/DDBJ databases">
        <authorList>
            <person name="de Groot N.N."/>
        </authorList>
    </citation>
    <scope>NUCLEOTIDE SEQUENCE [LARGE SCALE GENOMIC DNA]</scope>
    <source>
        <strain evidence="3">KMM 9023,NRIC 0796,JCM 17311,KCTC 23692</strain>
    </source>
</reference>
<keyword evidence="3" id="KW-1185">Reference proteome</keyword>
<protein>
    <recommendedName>
        <fullName evidence="4">DUF3179 domain-containing protein</fullName>
    </recommendedName>
</protein>
<organism evidence="2 3">
    <name type="scientific">Poseidonocella sedimentorum</name>
    <dbReference type="NCBI Taxonomy" id="871652"/>
    <lineage>
        <taxon>Bacteria</taxon>
        <taxon>Pseudomonadati</taxon>
        <taxon>Pseudomonadota</taxon>
        <taxon>Alphaproteobacteria</taxon>
        <taxon>Rhodobacterales</taxon>
        <taxon>Roseobacteraceae</taxon>
        <taxon>Poseidonocella</taxon>
    </lineage>
</organism>
<evidence type="ECO:0008006" key="4">
    <source>
        <dbReference type="Google" id="ProtNLM"/>
    </source>
</evidence>